<evidence type="ECO:0000256" key="1">
    <source>
        <dbReference type="ARBA" id="ARBA00007534"/>
    </source>
</evidence>
<dbReference type="SUPFAM" id="SSF53474">
    <property type="entry name" value="alpha/beta-Hydrolases"/>
    <property type="match status" value="1"/>
</dbReference>
<dbReference type="Pfam" id="PF01083">
    <property type="entry name" value="Cutinase"/>
    <property type="match status" value="1"/>
</dbReference>
<comment type="catalytic activity">
    <reaction evidence="7">
        <text>cutin + H2O = cutin monomers.</text>
        <dbReference type="EC" id="3.1.1.74"/>
    </reaction>
</comment>
<gene>
    <name evidence="11" type="ORF">OnM2_030053</name>
</gene>
<protein>
    <recommendedName>
        <fullName evidence="2">cutinase</fullName>
        <ecNumber evidence="2">3.1.1.74</ecNumber>
    </recommendedName>
</protein>
<evidence type="ECO:0000313" key="12">
    <source>
        <dbReference type="Proteomes" id="UP000286134"/>
    </source>
</evidence>
<dbReference type="SMART" id="SM01110">
    <property type="entry name" value="Cutinase"/>
    <property type="match status" value="1"/>
</dbReference>
<dbReference type="InterPro" id="IPR000675">
    <property type="entry name" value="Cutinase/axe"/>
</dbReference>
<evidence type="ECO:0000256" key="5">
    <source>
        <dbReference type="ARBA" id="ARBA00022801"/>
    </source>
</evidence>
<feature type="active site" description="Nucleophile" evidence="8">
    <location>
        <position position="150"/>
    </location>
</feature>
<evidence type="ECO:0000256" key="9">
    <source>
        <dbReference type="PIRSR" id="PIRSR611150-2"/>
    </source>
</evidence>
<dbReference type="PRINTS" id="PR00129">
    <property type="entry name" value="CUTINASE"/>
</dbReference>
<organism evidence="11 12">
    <name type="scientific">Erysiphe neolycopersici</name>
    <dbReference type="NCBI Taxonomy" id="212602"/>
    <lineage>
        <taxon>Eukaryota</taxon>
        <taxon>Fungi</taxon>
        <taxon>Dikarya</taxon>
        <taxon>Ascomycota</taxon>
        <taxon>Pezizomycotina</taxon>
        <taxon>Leotiomycetes</taxon>
        <taxon>Erysiphales</taxon>
        <taxon>Erysiphaceae</taxon>
        <taxon>Erysiphe</taxon>
    </lineage>
</organism>
<dbReference type="GO" id="GO:0005576">
    <property type="term" value="C:extracellular region"/>
    <property type="evidence" value="ECO:0007669"/>
    <property type="project" value="InterPro"/>
</dbReference>
<keyword evidence="12" id="KW-1185">Reference proteome</keyword>
<evidence type="ECO:0000256" key="7">
    <source>
        <dbReference type="ARBA" id="ARBA00034045"/>
    </source>
</evidence>
<dbReference type="EC" id="3.1.1.74" evidence="2"/>
<keyword evidence="6 9" id="KW-1015">Disulfide bond</keyword>
<keyword evidence="5" id="KW-0378">Hydrolase</keyword>
<evidence type="ECO:0000256" key="2">
    <source>
        <dbReference type="ARBA" id="ARBA00013095"/>
    </source>
</evidence>
<evidence type="ECO:0000313" key="11">
    <source>
        <dbReference type="EMBL" id="RKF62819.1"/>
    </source>
</evidence>
<dbReference type="PANTHER" id="PTHR48250:SF2">
    <property type="entry name" value="CUTINASE"/>
    <property type="match status" value="1"/>
</dbReference>
<dbReference type="InterPro" id="IPR011150">
    <property type="entry name" value="Cutinase_monf"/>
</dbReference>
<dbReference type="Gene3D" id="3.40.50.1820">
    <property type="entry name" value="alpha/beta hydrolase"/>
    <property type="match status" value="1"/>
</dbReference>
<evidence type="ECO:0000256" key="3">
    <source>
        <dbReference type="ARBA" id="ARBA00022487"/>
    </source>
</evidence>
<feature type="disulfide bond" evidence="9">
    <location>
        <begin position="198"/>
        <end position="205"/>
    </location>
</feature>
<dbReference type="EMBL" id="MCFK01003043">
    <property type="protein sequence ID" value="RKF62819.1"/>
    <property type="molecule type" value="Genomic_DNA"/>
</dbReference>
<feature type="active site" description="Proton donor/acceptor" evidence="8">
    <location>
        <position position="214"/>
    </location>
</feature>
<dbReference type="AlphaFoldDB" id="A0A420HZF9"/>
<dbReference type="SMR" id="A0A420HZF9"/>
<name>A0A420HZF9_9PEZI</name>
<dbReference type="InterPro" id="IPR029058">
    <property type="entry name" value="AB_hydrolase_fold"/>
</dbReference>
<feature type="chain" id="PRO_5019088748" description="cutinase" evidence="10">
    <location>
        <begin position="19"/>
        <end position="233"/>
    </location>
</feature>
<comment type="similarity">
    <text evidence="1">Belongs to the cutinase family.</text>
</comment>
<comment type="caution">
    <text evidence="11">The sequence shown here is derived from an EMBL/GenBank/DDBJ whole genome shotgun (WGS) entry which is preliminary data.</text>
</comment>
<sequence length="233" mass="24569">MKTLKVFPYLVLFGKITALPTEISYLNSGQLQALESSTASNKISARDELSRATANELLDGPCRSVTMLFAKGTGEVGNLGAGSSPGPALSETLKASLGENNIAVQGIDYDANVIGFLIGGDILGSKELIEMTNLAASKCPDSKFVLSGFSQGAQVVHRSVKRLSSEVSSKIRAVVLFGDPSIKENVGDLPESSVLSICNDEDAICHSGLGFEGHKKYAQRAKEAADFIVSKLN</sequence>
<evidence type="ECO:0000256" key="8">
    <source>
        <dbReference type="PIRSR" id="PIRSR611150-1"/>
    </source>
</evidence>
<evidence type="ECO:0000256" key="4">
    <source>
        <dbReference type="ARBA" id="ARBA00022729"/>
    </source>
</evidence>
<proteinExistence type="inferred from homology"/>
<keyword evidence="4 10" id="KW-0732">Signal</keyword>
<evidence type="ECO:0000256" key="10">
    <source>
        <dbReference type="SAM" id="SignalP"/>
    </source>
</evidence>
<feature type="active site" evidence="8">
    <location>
        <position position="202"/>
    </location>
</feature>
<dbReference type="GO" id="GO:0016052">
    <property type="term" value="P:carbohydrate catabolic process"/>
    <property type="evidence" value="ECO:0007669"/>
    <property type="project" value="TreeGrafter"/>
</dbReference>
<feature type="disulfide bond" evidence="9">
    <location>
        <begin position="62"/>
        <end position="139"/>
    </location>
</feature>
<dbReference type="OrthoDB" id="2975078at2759"/>
<keyword evidence="3" id="KW-0719">Serine esterase</keyword>
<evidence type="ECO:0000256" key="6">
    <source>
        <dbReference type="ARBA" id="ARBA00023157"/>
    </source>
</evidence>
<dbReference type="GO" id="GO:0050525">
    <property type="term" value="F:cutinase activity"/>
    <property type="evidence" value="ECO:0007669"/>
    <property type="project" value="UniProtKB-EC"/>
</dbReference>
<dbReference type="PANTHER" id="PTHR48250">
    <property type="entry name" value="CUTINASE 2-RELATED"/>
    <property type="match status" value="1"/>
</dbReference>
<feature type="signal peptide" evidence="10">
    <location>
        <begin position="1"/>
        <end position="18"/>
    </location>
</feature>
<accession>A0A420HZF9</accession>
<dbReference type="STRING" id="212602.A0A420HZF9"/>
<reference evidence="11 12" key="1">
    <citation type="journal article" date="2018" name="BMC Genomics">
        <title>Comparative genome analyses reveal sequence features reflecting distinct modes of host-adaptation between dicot and monocot powdery mildew.</title>
        <authorList>
            <person name="Wu Y."/>
            <person name="Ma X."/>
            <person name="Pan Z."/>
            <person name="Kale S.D."/>
            <person name="Song Y."/>
            <person name="King H."/>
            <person name="Zhang Q."/>
            <person name="Presley C."/>
            <person name="Deng X."/>
            <person name="Wei C.I."/>
            <person name="Xiao S."/>
        </authorList>
    </citation>
    <scope>NUCLEOTIDE SEQUENCE [LARGE SCALE GENOMIC DNA]</scope>
    <source>
        <strain evidence="11">UMSG2</strain>
    </source>
</reference>
<dbReference type="Proteomes" id="UP000286134">
    <property type="component" value="Unassembled WGS sequence"/>
</dbReference>